<feature type="transmembrane region" description="Helical" evidence="1">
    <location>
        <begin position="95"/>
        <end position="114"/>
    </location>
</feature>
<dbReference type="Pfam" id="PF10821">
    <property type="entry name" value="DUF2567"/>
    <property type="match status" value="1"/>
</dbReference>
<feature type="transmembrane region" description="Helical" evidence="1">
    <location>
        <begin position="144"/>
        <end position="164"/>
    </location>
</feature>
<keyword evidence="3" id="KW-1185">Reference proteome</keyword>
<feature type="transmembrane region" description="Helical" evidence="1">
    <location>
        <begin position="66"/>
        <end position="88"/>
    </location>
</feature>
<reference evidence="2 3" key="1">
    <citation type="submission" date="2020-04" db="EMBL/GenBank/DDBJ databases">
        <title>MicrobeNet Type strains.</title>
        <authorList>
            <person name="Nicholson A.C."/>
        </authorList>
    </citation>
    <scope>NUCLEOTIDE SEQUENCE [LARGE SCALE GENOMIC DNA]</scope>
    <source>
        <strain evidence="2 3">JCM 12354</strain>
    </source>
</reference>
<evidence type="ECO:0000313" key="3">
    <source>
        <dbReference type="Proteomes" id="UP000565711"/>
    </source>
</evidence>
<dbReference type="RefSeq" id="WP_067875777.1">
    <property type="nucleotide sequence ID" value="NZ_JAAXOP010000014.1"/>
</dbReference>
<organism evidence="2 3">
    <name type="scientific">Nocardia vermiculata</name>
    <dbReference type="NCBI Taxonomy" id="257274"/>
    <lineage>
        <taxon>Bacteria</taxon>
        <taxon>Bacillati</taxon>
        <taxon>Actinomycetota</taxon>
        <taxon>Actinomycetes</taxon>
        <taxon>Mycobacteriales</taxon>
        <taxon>Nocardiaceae</taxon>
        <taxon>Nocardia</taxon>
    </lineage>
</organism>
<keyword evidence="1" id="KW-1133">Transmembrane helix</keyword>
<name>A0A846Y0T0_9NOCA</name>
<proteinExistence type="predicted"/>
<feature type="transmembrane region" description="Helical" evidence="1">
    <location>
        <begin position="17"/>
        <end position="39"/>
    </location>
</feature>
<sequence>MTSRDATVSSSRRELRAALWIVVAVVAVSLVGGAVWAMLAPTETVLVVEPGAAAALTGESTHRFDAVALFACVGVVSGLLSAAAVWRWRSVRGPLMWGALLVGSLGGAWLMSWFGEQVAGWIHPGSHNPPVGTVLELAPTVEGWTVLLLQPLMAGLVVMVLSALSTSEDLGRRSATTGPAAGLPLSEISYGPYSGPGHYQGVDTPH</sequence>
<evidence type="ECO:0000313" key="2">
    <source>
        <dbReference type="EMBL" id="NKY52883.1"/>
    </source>
</evidence>
<dbReference type="InterPro" id="IPR021213">
    <property type="entry name" value="DUF2567"/>
</dbReference>
<comment type="caution">
    <text evidence="2">The sequence shown here is derived from an EMBL/GenBank/DDBJ whole genome shotgun (WGS) entry which is preliminary data.</text>
</comment>
<keyword evidence="1" id="KW-0812">Transmembrane</keyword>
<dbReference type="EMBL" id="JAAXOP010000014">
    <property type="protein sequence ID" value="NKY52883.1"/>
    <property type="molecule type" value="Genomic_DNA"/>
</dbReference>
<keyword evidence="1" id="KW-0472">Membrane</keyword>
<dbReference type="Proteomes" id="UP000565711">
    <property type="component" value="Unassembled WGS sequence"/>
</dbReference>
<gene>
    <name evidence="2" type="ORF">HGA08_22015</name>
</gene>
<dbReference type="AlphaFoldDB" id="A0A846Y0T0"/>
<protein>
    <submittedName>
        <fullName evidence="2">DUF2567 domain-containing protein</fullName>
    </submittedName>
</protein>
<evidence type="ECO:0000256" key="1">
    <source>
        <dbReference type="SAM" id="Phobius"/>
    </source>
</evidence>
<accession>A0A846Y0T0</accession>